<dbReference type="STRING" id="62062.ENSHHUP00000081358"/>
<dbReference type="AlphaFoldDB" id="A0A4W5R5Y0"/>
<comment type="similarity">
    <text evidence="1">Belongs to the UPF0545 family.</text>
</comment>
<evidence type="ECO:0000256" key="2">
    <source>
        <dbReference type="ARBA" id="ARBA00043942"/>
    </source>
</evidence>
<reference evidence="6" key="1">
    <citation type="submission" date="2018-06" db="EMBL/GenBank/DDBJ databases">
        <title>Genome assembly of Danube salmon.</title>
        <authorList>
            <person name="Macqueen D.J."/>
            <person name="Gundappa M.K."/>
        </authorList>
    </citation>
    <scope>NUCLEOTIDE SEQUENCE [LARGE SCALE GENOMIC DNA]</scope>
</reference>
<protein>
    <recommendedName>
        <fullName evidence="3">Synaptic plasticity regulator PANTS</fullName>
    </recommendedName>
    <alternativeName>
        <fullName evidence="4">Plasticity-associated neural transcript short</fullName>
    </alternativeName>
</protein>
<evidence type="ECO:0000313" key="5">
    <source>
        <dbReference type="Ensembl" id="ENSHHUP00000081358.1"/>
    </source>
</evidence>
<evidence type="ECO:0000256" key="4">
    <source>
        <dbReference type="ARBA" id="ARBA00044235"/>
    </source>
</evidence>
<dbReference type="PANTHER" id="PTHR28052:SF1">
    <property type="entry name" value="UPF0545 PROTEIN C22ORF39"/>
    <property type="match status" value="1"/>
</dbReference>
<dbReference type="Ensembl" id="ENSHHUT00000083943.1">
    <property type="protein sequence ID" value="ENSHHUP00000081358.1"/>
    <property type="gene ID" value="ENSHHUG00000047320.1"/>
</dbReference>
<dbReference type="Pfam" id="PF11326">
    <property type="entry name" value="PANTS-like"/>
    <property type="match status" value="1"/>
</dbReference>
<evidence type="ECO:0000256" key="3">
    <source>
        <dbReference type="ARBA" id="ARBA00044072"/>
    </source>
</evidence>
<evidence type="ECO:0000313" key="6">
    <source>
        <dbReference type="Proteomes" id="UP000314982"/>
    </source>
</evidence>
<sequence length="146" mass="17055">MMADSGAMWRPPRTCDDYWSEFRHCKSLWNRFHNYYAHGTSPSCGQWKEDYYSCREWEKNPGPETKVQFSTQSSLLLRGEMAKAMLEQQYCIYRETAIKVQKCWQQFASVQDTIFVICLNCERSTNQLGLFSLSYPVPTAGVFTAE</sequence>
<dbReference type="GO" id="GO:0043083">
    <property type="term" value="C:synaptic cleft"/>
    <property type="evidence" value="ECO:0007669"/>
    <property type="project" value="UniProtKB-SubCell"/>
</dbReference>
<comment type="subcellular location">
    <subcellularLocation>
        <location evidence="2">Synaptic cleft</location>
    </subcellularLocation>
</comment>
<evidence type="ECO:0000256" key="1">
    <source>
        <dbReference type="ARBA" id="ARBA00006412"/>
    </source>
</evidence>
<reference evidence="5" key="3">
    <citation type="submission" date="2025-09" db="UniProtKB">
        <authorList>
            <consortium name="Ensembl"/>
        </authorList>
    </citation>
    <scope>IDENTIFICATION</scope>
</reference>
<dbReference type="Proteomes" id="UP000314982">
    <property type="component" value="Unassembled WGS sequence"/>
</dbReference>
<organism evidence="5 6">
    <name type="scientific">Hucho hucho</name>
    <name type="common">huchen</name>
    <dbReference type="NCBI Taxonomy" id="62062"/>
    <lineage>
        <taxon>Eukaryota</taxon>
        <taxon>Metazoa</taxon>
        <taxon>Chordata</taxon>
        <taxon>Craniata</taxon>
        <taxon>Vertebrata</taxon>
        <taxon>Euteleostomi</taxon>
        <taxon>Actinopterygii</taxon>
        <taxon>Neopterygii</taxon>
        <taxon>Teleostei</taxon>
        <taxon>Protacanthopterygii</taxon>
        <taxon>Salmoniformes</taxon>
        <taxon>Salmonidae</taxon>
        <taxon>Salmoninae</taxon>
        <taxon>Hucho</taxon>
    </lineage>
</organism>
<accession>A0A4W5R5Y0</accession>
<dbReference type="InterPro" id="IPR021475">
    <property type="entry name" value="Pants/Emi1-like"/>
</dbReference>
<dbReference type="PANTHER" id="PTHR28052">
    <property type="entry name" value="UPF0545 PROTEIN C22ORF39"/>
    <property type="match status" value="1"/>
</dbReference>
<dbReference type="GeneTree" id="ENSGT00940000170848"/>
<proteinExistence type="inferred from homology"/>
<keyword evidence="6" id="KW-1185">Reference proteome</keyword>
<name>A0A4W5R5Y0_9TELE</name>
<reference evidence="5" key="2">
    <citation type="submission" date="2025-08" db="UniProtKB">
        <authorList>
            <consortium name="Ensembl"/>
        </authorList>
    </citation>
    <scope>IDENTIFICATION</scope>
</reference>